<dbReference type="PRINTS" id="PR00420">
    <property type="entry name" value="RNGMNOXGNASE"/>
</dbReference>
<organism evidence="4 5">
    <name type="scientific">Rhodoglobus aureus</name>
    <dbReference type="NCBI Taxonomy" id="191497"/>
    <lineage>
        <taxon>Bacteria</taxon>
        <taxon>Bacillati</taxon>
        <taxon>Actinomycetota</taxon>
        <taxon>Actinomycetes</taxon>
        <taxon>Micrococcales</taxon>
        <taxon>Microbacteriaceae</taxon>
        <taxon>Rhodoglobus</taxon>
    </lineage>
</organism>
<dbReference type="Gene3D" id="3.50.50.60">
    <property type="entry name" value="FAD/NAD(P)-binding domain"/>
    <property type="match status" value="1"/>
</dbReference>
<proteinExistence type="predicted"/>
<gene>
    <name evidence="4" type="ORF">GCM10009655_08680</name>
</gene>
<dbReference type="PANTHER" id="PTHR43004:SF3">
    <property type="entry name" value="P-HYDROXYBENZOATE HYDROXYLASE"/>
    <property type="match status" value="1"/>
</dbReference>
<dbReference type="InterPro" id="IPR050641">
    <property type="entry name" value="RIFMO-like"/>
</dbReference>
<dbReference type="Pfam" id="PF01494">
    <property type="entry name" value="FAD_binding_3"/>
    <property type="match status" value="1"/>
</dbReference>
<accession>A0ABP4G2V6</accession>
<evidence type="ECO:0000256" key="2">
    <source>
        <dbReference type="ARBA" id="ARBA00022827"/>
    </source>
</evidence>
<keyword evidence="1" id="KW-0285">Flavoprotein</keyword>
<evidence type="ECO:0000313" key="4">
    <source>
        <dbReference type="EMBL" id="GAA1211746.1"/>
    </source>
</evidence>
<protein>
    <submittedName>
        <fullName evidence="4">4-hydroxybenzoate 3-monooxygenase</fullName>
    </submittedName>
</protein>
<keyword evidence="2" id="KW-0274">FAD</keyword>
<dbReference type="PANTHER" id="PTHR43004">
    <property type="entry name" value="TRK SYSTEM POTASSIUM UPTAKE PROTEIN"/>
    <property type="match status" value="1"/>
</dbReference>
<dbReference type="SUPFAM" id="SSF54373">
    <property type="entry name" value="FAD-linked reductases, C-terminal domain"/>
    <property type="match status" value="1"/>
</dbReference>
<dbReference type="EMBL" id="BAAAKW010000017">
    <property type="protein sequence ID" value="GAA1211746.1"/>
    <property type="molecule type" value="Genomic_DNA"/>
</dbReference>
<dbReference type="Gene3D" id="3.30.9.10">
    <property type="entry name" value="D-Amino Acid Oxidase, subunit A, domain 2"/>
    <property type="match status" value="1"/>
</dbReference>
<evidence type="ECO:0000313" key="5">
    <source>
        <dbReference type="Proteomes" id="UP001500943"/>
    </source>
</evidence>
<evidence type="ECO:0000259" key="3">
    <source>
        <dbReference type="Pfam" id="PF01494"/>
    </source>
</evidence>
<reference evidence="5" key="1">
    <citation type="journal article" date="2019" name="Int. J. Syst. Evol. Microbiol.">
        <title>The Global Catalogue of Microorganisms (GCM) 10K type strain sequencing project: providing services to taxonomists for standard genome sequencing and annotation.</title>
        <authorList>
            <consortium name="The Broad Institute Genomics Platform"/>
            <consortium name="The Broad Institute Genome Sequencing Center for Infectious Disease"/>
            <person name="Wu L."/>
            <person name="Ma J."/>
        </authorList>
    </citation>
    <scope>NUCLEOTIDE SEQUENCE [LARGE SCALE GENOMIC DNA]</scope>
    <source>
        <strain evidence="5">JCM 12762</strain>
    </source>
</reference>
<keyword evidence="5" id="KW-1185">Reference proteome</keyword>
<evidence type="ECO:0000256" key="1">
    <source>
        <dbReference type="ARBA" id="ARBA00022630"/>
    </source>
</evidence>
<name>A0ABP4G2V6_9MICO</name>
<dbReference type="SUPFAM" id="SSF51905">
    <property type="entry name" value="FAD/NAD(P)-binding domain"/>
    <property type="match status" value="1"/>
</dbReference>
<dbReference type="Proteomes" id="UP001500943">
    <property type="component" value="Unassembled WGS sequence"/>
</dbReference>
<sequence length="428" mass="47844">MMVVPLGNINPVKPVNGKDGNVATRTSISTQIAIIGGGPAGLLLSHLLRRSGIENVVLELRDREYTIERVRAGVLEQDAVNLLTDAGLGDRLHHEGQRHDGIYLQYNGSRHHVSFRELVGRSVWVYGQQEVVRDLIDAHDEAGTPARYSVSDIELDNVADGPATVRFTQDGEEFELTADFVAGADGAHGVCRPSIPAAEKTTYQREYPFGWLGILAHVQPSTDELIYALHERGFAMHSMRSDTVSRLYLQVDPHDDITNWSDDRIWDELDLRLGTMGWTLERGEIFDKSITPMRSFVSDPMRFGNLFLVGDSAHIVPPTGAKGLNLAIADASYLHDGMVAWYRNGDASGLDEYSPRSVKRVWQIQHFSAWMTRMLHRFEDSTDAENPENPDYDYQVQLGQLSQLCESPRGMSHLAEIYTGLPFLSHPH</sequence>
<dbReference type="InterPro" id="IPR036188">
    <property type="entry name" value="FAD/NAD-bd_sf"/>
</dbReference>
<feature type="domain" description="FAD-binding" evidence="3">
    <location>
        <begin position="30"/>
        <end position="367"/>
    </location>
</feature>
<dbReference type="InterPro" id="IPR002938">
    <property type="entry name" value="FAD-bd"/>
</dbReference>
<comment type="caution">
    <text evidence="4">The sequence shown here is derived from an EMBL/GenBank/DDBJ whole genome shotgun (WGS) entry which is preliminary data.</text>
</comment>
<dbReference type="NCBIfam" id="NF006091">
    <property type="entry name" value="PRK08243.1"/>
    <property type="match status" value="1"/>
</dbReference>